<dbReference type="EMBL" id="JWTK01000004">
    <property type="protein sequence ID" value="OJH48918.1"/>
    <property type="molecule type" value="Genomic_DNA"/>
</dbReference>
<dbReference type="Proteomes" id="UP000185713">
    <property type="component" value="Unassembled WGS sequence"/>
</dbReference>
<evidence type="ECO:0000313" key="1">
    <source>
        <dbReference type="EMBL" id="OJH48918.1"/>
    </source>
</evidence>
<proteinExistence type="predicted"/>
<protein>
    <submittedName>
        <fullName evidence="1">Uncharacterized protein</fullName>
    </submittedName>
</protein>
<sequence>MMQASSCKICTQCREKLKVMKMKSNVLYYCRKCGRTTSRELLQ</sequence>
<organism evidence="1 2">
    <name type="scientific">Methanohalophilus portucalensis FDF-1</name>
    <dbReference type="NCBI Taxonomy" id="523843"/>
    <lineage>
        <taxon>Archaea</taxon>
        <taxon>Methanobacteriati</taxon>
        <taxon>Methanobacteriota</taxon>
        <taxon>Stenosarchaea group</taxon>
        <taxon>Methanomicrobia</taxon>
        <taxon>Methanosarcinales</taxon>
        <taxon>Methanosarcinaceae</taxon>
        <taxon>Methanohalophilus</taxon>
    </lineage>
</organism>
<comment type="caution">
    <text evidence="1">The sequence shown here is derived from an EMBL/GenBank/DDBJ whole genome shotgun (WGS) entry which is preliminary data.</text>
</comment>
<evidence type="ECO:0000313" key="2">
    <source>
        <dbReference type="Proteomes" id="UP000185713"/>
    </source>
</evidence>
<accession>A0A1L9C3D4</accession>
<dbReference type="AlphaFoldDB" id="A0A1L9C3D4"/>
<reference evidence="1 2" key="1">
    <citation type="submission" date="2014-12" db="EMBL/GenBank/DDBJ databases">
        <title>The genome sequence of Methanohalophilus portucalensis strain FDF1.</title>
        <authorList>
            <person name="Lai M.-C."/>
            <person name="Lai S.-J."/>
        </authorList>
    </citation>
    <scope>NUCLEOTIDE SEQUENCE [LARGE SCALE GENOMIC DNA]</scope>
    <source>
        <strain evidence="1 2">FDF-1</strain>
    </source>
</reference>
<gene>
    <name evidence="1" type="ORF">MPF_1418</name>
</gene>
<name>A0A1L9C3D4_9EURY</name>